<evidence type="ECO:0000313" key="2">
    <source>
        <dbReference type="Proteomes" id="UP000326687"/>
    </source>
</evidence>
<organism evidence="1 2">
    <name type="scientific">Vibrio fortis</name>
    <dbReference type="NCBI Taxonomy" id="212667"/>
    <lineage>
        <taxon>Bacteria</taxon>
        <taxon>Pseudomonadati</taxon>
        <taxon>Pseudomonadota</taxon>
        <taxon>Gammaproteobacteria</taxon>
        <taxon>Vibrionales</taxon>
        <taxon>Vibrionaceae</taxon>
        <taxon>Vibrio</taxon>
    </lineage>
</organism>
<name>A0A5N3S9U8_9VIBR</name>
<comment type="caution">
    <text evidence="1">The sequence shown here is derived from an EMBL/GenBank/DDBJ whole genome shotgun (WGS) entry which is preliminary data.</text>
</comment>
<dbReference type="RefSeq" id="WP_150894529.1">
    <property type="nucleotide sequence ID" value="NZ_VXDD01000001.1"/>
</dbReference>
<reference evidence="1 2" key="1">
    <citation type="submission" date="2019-09" db="EMBL/GenBank/DDBJ databases">
        <title>Vibrio Fortis S7-72.</title>
        <authorList>
            <person name="Das S.K."/>
        </authorList>
    </citation>
    <scope>NUCLEOTIDE SEQUENCE [LARGE SCALE GENOMIC DNA]</scope>
    <source>
        <strain evidence="1 2">S7-72</strain>
    </source>
</reference>
<dbReference type="Proteomes" id="UP000326687">
    <property type="component" value="Unassembled WGS sequence"/>
</dbReference>
<protein>
    <submittedName>
        <fullName evidence="1">Uncharacterized protein</fullName>
    </submittedName>
</protein>
<evidence type="ECO:0000313" key="1">
    <source>
        <dbReference type="EMBL" id="KAB0303614.1"/>
    </source>
</evidence>
<accession>A0A5N3S9U8</accession>
<dbReference type="AlphaFoldDB" id="A0A5N3S9U8"/>
<proteinExistence type="predicted"/>
<dbReference type="EMBL" id="VXDD01000001">
    <property type="protein sequence ID" value="KAB0303614.1"/>
    <property type="molecule type" value="Genomic_DNA"/>
</dbReference>
<sequence>MDELTESKIAQLFPRATLEIVRLWLPVLEAIECPSNFRSLRFVIHTLDISAQFEPELFSQTFGVPEDLINTFFSITAEPNTKQFVEYSNTTLAHGSKGDKPIYSLLFEFHRIIDAQLAEILLLFLDHYSQHEAEITSRNKAEPTLSSLRLLYPDKKFSPSYLAGLNPEQIAKQLLHLKDELLSGDSHEENWNKNMRGRIWNLIHFYQVNWSDRHKRSRKSKQALRGSYRRNKPERLIGSDHLTTYALKKITFSEEYLNNGVSPFEDLPPLSVVNNEILETPRPAHEIPDVSVIRDGQKSKNKKRSINKSVTQSHNITALSRNVLQPPELNYLINELFSSRVGNIDGIDNNKLRCITLICLLFSRELEDVLSLQISTKGTAPKTGFHLRTTKNGVFHTSFKSTTLRTEYTESPNLHKARSLLAVSLPSEIIRRVKSAHLQDGTIRDSLGTKEKVLKGVQKLLETLNRKHHCQISLKRIENHLKNYVIATERFDPVLLEPLIGKEIYYTRSPRHYAWYYNTELNQFVHKLWQQAFPTLPVQHQSEFAFTGVSDDDIVGFGSEFTPKLAALTNLASTLRLELSKWQSFDASSSLNAIIDYHNTYTLHTIYMLLCGTGYRAVSNPLPSFSFALMRYSAICISDKDSALTFSHMRVIACPTTLKAQLKHYQHHLDALARLLSHNRTYESNQLRWHRSTLRFIEMTSKNARLDWHFSAKNSQKNDGLFLFFEQSDNGELKSINAYPTTIRRQSRRLPQLPLNCGRHYLRRYLQINDVPQELIKLQMGHWVTGENPLEGFSSLCMTEAINDLLPTLDKMMNEIGWESIPSALTRKRQ</sequence>
<gene>
    <name evidence="1" type="ORF">F2Z80_06510</name>
</gene>